<organism evidence="4 5">
    <name type="scientific">Methylomagnum ishizawai</name>
    <dbReference type="NCBI Taxonomy" id="1760988"/>
    <lineage>
        <taxon>Bacteria</taxon>
        <taxon>Pseudomonadati</taxon>
        <taxon>Pseudomonadota</taxon>
        <taxon>Gammaproteobacteria</taxon>
        <taxon>Methylococcales</taxon>
        <taxon>Methylococcaceae</taxon>
        <taxon>Methylomagnum</taxon>
    </lineage>
</organism>
<evidence type="ECO:0000313" key="4">
    <source>
        <dbReference type="EMBL" id="SMF96536.1"/>
    </source>
</evidence>
<dbReference type="GO" id="GO:0004386">
    <property type="term" value="F:helicase activity"/>
    <property type="evidence" value="ECO:0007669"/>
    <property type="project" value="UniProtKB-KW"/>
</dbReference>
<keyword evidence="4" id="KW-0347">Helicase</keyword>
<keyword evidence="4" id="KW-0547">Nucleotide-binding</keyword>
<protein>
    <submittedName>
        <fullName evidence="4">Putative DNA primase/helicase</fullName>
    </submittedName>
</protein>
<reference evidence="4 5" key="1">
    <citation type="submission" date="2016-12" db="EMBL/GenBank/DDBJ databases">
        <authorList>
            <person name="Song W.-J."/>
            <person name="Kurnit D.M."/>
        </authorList>
    </citation>
    <scope>NUCLEOTIDE SEQUENCE [LARGE SCALE GENOMIC DNA]</scope>
    <source>
        <strain evidence="4 5">175</strain>
    </source>
</reference>
<evidence type="ECO:0000313" key="5">
    <source>
        <dbReference type="Proteomes" id="UP000192923"/>
    </source>
</evidence>
<feature type="region of interest" description="Disordered" evidence="1">
    <location>
        <begin position="396"/>
        <end position="422"/>
    </location>
</feature>
<feature type="region of interest" description="Disordered" evidence="1">
    <location>
        <begin position="1"/>
        <end position="52"/>
    </location>
</feature>
<keyword evidence="4" id="KW-0378">Hydrolase</keyword>
<keyword evidence="5" id="KW-1185">Reference proteome</keyword>
<dbReference type="RefSeq" id="WP_176225300.1">
    <property type="nucleotide sequence ID" value="NZ_FXAM01000001.1"/>
</dbReference>
<evidence type="ECO:0000256" key="1">
    <source>
        <dbReference type="SAM" id="MobiDB-lite"/>
    </source>
</evidence>
<feature type="region of interest" description="Disordered" evidence="1">
    <location>
        <begin position="135"/>
        <end position="170"/>
    </location>
</feature>
<sequence length="1005" mass="107404">MSAPNTQKKAPESRKTGAIQQKQPIGETGRGGDGITSTHARKAARKGEIPPTRENVRAALSHLSPDLDRATWARTLTAIKSALGEDGRDIAQAWSEPGASYSAADFRDTWKSIQASGKTTIATLWRMALDAGWKPDGEAHQETEAERLERERKRAEREKKEADKAARKARVAETTAHALKIEAKPAGTDHPYLIRKGIQPTPNLFEATAERLAEITGYTPKSDGEPLAGRVLLAFVEKGDQRPTVEFIDEAGRKSALAGGPKSGGYWPAQALPEGDGAGSTLAIGEGMATTITGQEATGDHGVAALSASNLPKVAKAMHERCPAARLLILGDLGNGQEYAERAARENAAALALPKFTPEQVAAHQERHGQPPTDFNDLAALAGLEEVRRQIAQALRGEPPETPEPATAPTASAPKPPPTALPNGYKLTARALWYIPESTAEGGEAESANPGDESKIFVSSPLHVTAETRSKDQTGWGRLLEWQDRDGHPHAWTIPMSMLEGEPSAVCAILADRGLITGIGSKSRNLLIRYVKECAPGVKVRSTDSTGWHGQAYVMTGQTIGDNAGERVLYQGGGAGMGDFRQKGTAADWRAHVAPLCAGNSRALFAVGMAFAAPLLRFAQGEESGGAHLRGDSSSGKSTLLWLAASIYGPPTGQDSFRKEWRATGNAMEGTATSRNDSLLILDEMGQVDGKEAGAIAYMLANGQPKLRMTENIALRKTSTWRLLFLSTGEVSLAEHMAAAGKTIKAGQENRLADIPAAPFTGFGVFDTLNGYPSGAALSVAIREATAQYHGAVGVAFIERLIQVQDSLPDRIKATTARFVADAVPKGASGQVDRVAKRFGLVATALELAGEFGLTGWDADECTGAVKQCFAGWLNQRGGAGDHEVSAILSQVRAFFEANGESRFSDWDAAERVENGADLESRAVAGRVGFKRRDRNQGYAFYVLPEAFKREICAGLDPERAAQVLKAHGWIEPDSQGKTQQKPRLPGFGKPTRCYVFTPKMWESP</sequence>
<feature type="compositionally biased region" description="Basic and acidic residues" evidence="1">
    <location>
        <begin position="135"/>
        <end position="166"/>
    </location>
</feature>
<proteinExistence type="predicted"/>
<dbReference type="InterPro" id="IPR009270">
    <property type="entry name" value="DUF927"/>
</dbReference>
<dbReference type="STRING" id="1760988.SAMN02949497_3936"/>
<evidence type="ECO:0000259" key="2">
    <source>
        <dbReference type="Pfam" id="PF06048"/>
    </source>
</evidence>
<gene>
    <name evidence="4" type="ORF">SAMN02949497_3936</name>
</gene>
<feature type="domain" description="DUF927" evidence="2">
    <location>
        <begin position="447"/>
        <end position="715"/>
    </location>
</feature>
<feature type="compositionally biased region" description="Low complexity" evidence="1">
    <location>
        <begin position="404"/>
        <end position="413"/>
    </location>
</feature>
<dbReference type="EMBL" id="FXAM01000001">
    <property type="protein sequence ID" value="SMF96536.1"/>
    <property type="molecule type" value="Genomic_DNA"/>
</dbReference>
<keyword evidence="4" id="KW-0067">ATP-binding</keyword>
<dbReference type="Pfam" id="PF08707">
    <property type="entry name" value="PriCT_2"/>
    <property type="match status" value="1"/>
</dbReference>
<name>A0A1Y6D1S4_9GAMM</name>
<accession>A0A1Y6D1S4</accession>
<evidence type="ECO:0000259" key="3">
    <source>
        <dbReference type="Pfam" id="PF08707"/>
    </source>
</evidence>
<dbReference type="Pfam" id="PF06048">
    <property type="entry name" value="DUF927"/>
    <property type="match status" value="1"/>
</dbReference>
<dbReference type="AlphaFoldDB" id="A0A1Y6D1S4"/>
<dbReference type="InterPro" id="IPR014819">
    <property type="entry name" value="PriCT_2"/>
</dbReference>
<dbReference type="GO" id="GO:0016817">
    <property type="term" value="F:hydrolase activity, acting on acid anhydrides"/>
    <property type="evidence" value="ECO:0007669"/>
    <property type="project" value="InterPro"/>
</dbReference>
<dbReference type="Proteomes" id="UP000192923">
    <property type="component" value="Unassembled WGS sequence"/>
</dbReference>
<feature type="domain" description="Primase C-terminal 2" evidence="3">
    <location>
        <begin position="57"/>
        <end position="128"/>
    </location>
</feature>